<evidence type="ECO:0000313" key="2">
    <source>
        <dbReference type="Proteomes" id="UP000202511"/>
    </source>
</evidence>
<proteinExistence type="predicted"/>
<protein>
    <submittedName>
        <fullName evidence="1">Dihydrofolate reductase motif-containing protein</fullName>
    </submittedName>
</protein>
<dbReference type="KEGG" id="vg:23461727"/>
<dbReference type="Proteomes" id="UP000202511">
    <property type="component" value="Segment"/>
</dbReference>
<reference evidence="1 2" key="1">
    <citation type="journal article" date="2015" name="Parasitol. Res.">
        <title>Viruses in close associations with free-living amoebae.</title>
        <authorList>
            <person name="Scheid P."/>
        </authorList>
    </citation>
    <scope>NUCLEOTIDE SEQUENCE [LARGE SCALE GENOMIC DNA]</scope>
    <source>
        <strain evidence="1">KlaHel</strain>
    </source>
</reference>
<dbReference type="RefSeq" id="YP_009119045.1">
    <property type="nucleotide sequence ID" value="NC_026440.1"/>
</dbReference>
<dbReference type="GeneID" id="23461727"/>
<organism evidence="1 2">
    <name type="scientific">Pandoravirus inopinatum</name>
    <dbReference type="NCBI Taxonomy" id="1605721"/>
    <lineage>
        <taxon>Viruses</taxon>
        <taxon>Pandoravirus</taxon>
    </lineage>
</organism>
<name>A0A0B5J5A0_9VIRU</name>
<sequence>MRICPEDESPWKRAGAVWLWLDVLPRLQGKCASVEQMLAHPSASASGTLVDYVPGTLERVIIWAAATGCGAVVNVCLALGDRLSDACAAYSRSGGFVGRVAGAGPVSEWLAGAMGAEKKGAAADLATTDAWLSAIGLATAAGRLGSDLLLTLACQVASINLAAGRRFADRGQRVPDPTGSSKRASLARVRLILALVCSLGQARHPTDPPRTADGQDGGDDARAARLLDRVRIDGLVDDVVRTACGAQADLWLGSALGEMCRRLRDIAVHGSSLKGRAAGALLAHVFVVASPIDHASGWRQRSWTMRAWTTVVPALAVAGAANFWAGLHVQRDPTSPLPVRLAKTKDAVLPVDDTRARVDHVSASLDDSAVPTTAGDRNHRDDNVAATVALADDVDYQETTTSEGGLTLLGLFEHEIDLCVEVAARLPPWDLVSLATASRGALKSVWAAVCRASLDASDNRLAGVTCGASVYIGSGSSVSLMPAPDAGFAYALGALMLTCHRMPRMEMMADDVKALASLTLDADDASERLDALERDPNLPAMLADTVAYAARLAVAP</sequence>
<evidence type="ECO:0000313" key="1">
    <source>
        <dbReference type="EMBL" id="AJF96810.1"/>
    </source>
</evidence>
<accession>A0A0B5J5A0</accession>
<dbReference type="EMBL" id="KP136319">
    <property type="protein sequence ID" value="AJF96810.1"/>
    <property type="molecule type" value="Genomic_DNA"/>
</dbReference>